<comment type="caution">
    <text evidence="3">The sequence shown here is derived from an EMBL/GenBank/DDBJ whole genome shotgun (WGS) entry which is preliminary data.</text>
</comment>
<dbReference type="InterPro" id="IPR051122">
    <property type="entry name" value="SDR_DHRS6-like"/>
</dbReference>
<dbReference type="PRINTS" id="PR00081">
    <property type="entry name" value="GDHRDH"/>
</dbReference>
<sequence length="244" mass="25973">MLGENNMAIAVVTGGNKGLGLFQTKRFLEAGYQVHVVARSEGELGSLDKDVVFHQCDLSADTDASYIDKIYEDVGVIDVLVNNAGMHLKKPVWDVKAEELDQVLSLNVNAMFLACGRYVDLHKDTGGAIVNISSMGGLMALPSAAAYVTAKTAVVGLTRSVAVDAARYGIRCNAVSPGFIDTDMTRAVLAKDPARREKIEGRIPSHKFGTPQDIANTVYFLGSSQAAYVNGVNIPVDGGYAIGF</sequence>
<dbReference type="Gene3D" id="3.40.50.720">
    <property type="entry name" value="NAD(P)-binding Rossmann-like Domain"/>
    <property type="match status" value="1"/>
</dbReference>
<evidence type="ECO:0008006" key="5">
    <source>
        <dbReference type="Google" id="ProtNLM"/>
    </source>
</evidence>
<dbReference type="CDD" id="cd05233">
    <property type="entry name" value="SDR_c"/>
    <property type="match status" value="1"/>
</dbReference>
<dbReference type="Proteomes" id="UP000038011">
    <property type="component" value="Unassembled WGS sequence"/>
</dbReference>
<evidence type="ECO:0000313" key="3">
    <source>
        <dbReference type="EMBL" id="KPB00824.1"/>
    </source>
</evidence>
<comment type="similarity">
    <text evidence="1">Belongs to the short-chain dehydrogenases/reductases (SDR) family.</text>
</comment>
<dbReference type="InterPro" id="IPR036291">
    <property type="entry name" value="NAD(P)-bd_dom_sf"/>
</dbReference>
<dbReference type="InterPro" id="IPR002347">
    <property type="entry name" value="SDR_fam"/>
</dbReference>
<organism evidence="3 4">
    <name type="scientific">Ahrensia marina</name>
    <dbReference type="NCBI Taxonomy" id="1514904"/>
    <lineage>
        <taxon>Bacteria</taxon>
        <taxon>Pseudomonadati</taxon>
        <taxon>Pseudomonadota</taxon>
        <taxon>Alphaproteobacteria</taxon>
        <taxon>Hyphomicrobiales</taxon>
        <taxon>Ahrensiaceae</taxon>
        <taxon>Ahrensia</taxon>
    </lineage>
</organism>
<evidence type="ECO:0000256" key="2">
    <source>
        <dbReference type="ARBA" id="ARBA00023002"/>
    </source>
</evidence>
<dbReference type="FunFam" id="3.40.50.720:FF:000084">
    <property type="entry name" value="Short-chain dehydrogenase reductase"/>
    <property type="match status" value="1"/>
</dbReference>
<keyword evidence="2" id="KW-0560">Oxidoreductase</keyword>
<dbReference type="Pfam" id="PF13561">
    <property type="entry name" value="adh_short_C2"/>
    <property type="match status" value="1"/>
</dbReference>
<name>A0A0N1J6D4_9HYPH</name>
<dbReference type="AlphaFoldDB" id="A0A0N1J6D4"/>
<dbReference type="PANTHER" id="PTHR43477:SF1">
    <property type="entry name" value="DIHYDROANTICAPSIN 7-DEHYDROGENASE"/>
    <property type="match status" value="1"/>
</dbReference>
<keyword evidence="4" id="KW-1185">Reference proteome</keyword>
<accession>A0A0N1J6D4</accession>
<dbReference type="PROSITE" id="PS00061">
    <property type="entry name" value="ADH_SHORT"/>
    <property type="match status" value="1"/>
</dbReference>
<dbReference type="STRING" id="1514904.SU32_11460"/>
<proteinExistence type="inferred from homology"/>
<evidence type="ECO:0000256" key="1">
    <source>
        <dbReference type="ARBA" id="ARBA00006484"/>
    </source>
</evidence>
<dbReference type="PRINTS" id="PR00080">
    <property type="entry name" value="SDRFAMILY"/>
</dbReference>
<dbReference type="SUPFAM" id="SSF51735">
    <property type="entry name" value="NAD(P)-binding Rossmann-fold domains"/>
    <property type="match status" value="1"/>
</dbReference>
<dbReference type="InterPro" id="IPR020904">
    <property type="entry name" value="Sc_DH/Rdtase_CS"/>
</dbReference>
<gene>
    <name evidence="3" type="ORF">SU32_11460</name>
</gene>
<reference evidence="3 4" key="1">
    <citation type="submission" date="2015-01" db="EMBL/GenBank/DDBJ databases">
        <title>Ahrensia donghaiensis sp. nov., a novel dimethylsulphoniopropionate-cleavage bacterium isolated from seawater and emended descriptions of the genus Ahrensia and Ahrensia kielensis.</title>
        <authorList>
            <person name="Liu J."/>
        </authorList>
    </citation>
    <scope>NUCLEOTIDE SEQUENCE [LARGE SCALE GENOMIC DNA]</scope>
    <source>
        <strain evidence="3 4">LZD062</strain>
    </source>
</reference>
<evidence type="ECO:0000313" key="4">
    <source>
        <dbReference type="Proteomes" id="UP000038011"/>
    </source>
</evidence>
<protein>
    <recommendedName>
        <fullName evidence="5">3-oxoacyl-ACP reductase</fullName>
    </recommendedName>
</protein>
<dbReference type="PATRIC" id="fig|1514904.3.peg.1135"/>
<dbReference type="PANTHER" id="PTHR43477">
    <property type="entry name" value="DIHYDROANTICAPSIN 7-DEHYDROGENASE"/>
    <property type="match status" value="1"/>
</dbReference>
<dbReference type="GO" id="GO:0016491">
    <property type="term" value="F:oxidoreductase activity"/>
    <property type="evidence" value="ECO:0007669"/>
    <property type="project" value="UniProtKB-KW"/>
</dbReference>
<dbReference type="EMBL" id="JXMU01000016">
    <property type="protein sequence ID" value="KPB00824.1"/>
    <property type="molecule type" value="Genomic_DNA"/>
</dbReference>